<keyword evidence="6" id="KW-1185">Reference proteome</keyword>
<dbReference type="HOGENOM" id="CLU_040896_1_1_0"/>
<protein>
    <submittedName>
        <fullName evidence="5">Selenocysteine synthase (Seryl-tRNASer selenium transferase)</fullName>
    </submittedName>
</protein>
<dbReference type="SUPFAM" id="SSF53383">
    <property type="entry name" value="PLP-dependent transferases"/>
    <property type="match status" value="1"/>
</dbReference>
<dbReference type="PANTHER" id="PTHR32328:SF0">
    <property type="entry name" value="L-SERYL-TRNA(SEC) SELENIUM TRANSFERASE"/>
    <property type="match status" value="1"/>
</dbReference>
<dbReference type="eggNOG" id="COG1921">
    <property type="taxonomic scope" value="Bacteria"/>
</dbReference>
<evidence type="ECO:0000313" key="5">
    <source>
        <dbReference type="EMBL" id="AGA24856.1"/>
    </source>
</evidence>
<dbReference type="KEGG" id="saci:Sinac_0417"/>
<dbReference type="Pfam" id="PF03841">
    <property type="entry name" value="SelA"/>
    <property type="match status" value="1"/>
</dbReference>
<dbReference type="InterPro" id="IPR015421">
    <property type="entry name" value="PyrdxlP-dep_Trfase_major"/>
</dbReference>
<dbReference type="RefSeq" id="WP_015244041.1">
    <property type="nucleotide sequence ID" value="NC_019892.1"/>
</dbReference>
<keyword evidence="5" id="KW-0808">Transferase</keyword>
<dbReference type="InterPro" id="IPR018319">
    <property type="entry name" value="SelA-like"/>
</dbReference>
<dbReference type="InterPro" id="IPR015424">
    <property type="entry name" value="PyrdxlP-dep_Trfase"/>
</dbReference>
<accession>L0D888</accession>
<reference evidence="5 6" key="1">
    <citation type="submission" date="2012-02" db="EMBL/GenBank/DDBJ databases">
        <title>Complete sequence of chromosome of Singulisphaera acidiphila DSM 18658.</title>
        <authorList>
            <consortium name="US DOE Joint Genome Institute (JGI-PGF)"/>
            <person name="Lucas S."/>
            <person name="Copeland A."/>
            <person name="Lapidus A."/>
            <person name="Glavina del Rio T."/>
            <person name="Dalin E."/>
            <person name="Tice H."/>
            <person name="Bruce D."/>
            <person name="Goodwin L."/>
            <person name="Pitluck S."/>
            <person name="Peters L."/>
            <person name="Ovchinnikova G."/>
            <person name="Chertkov O."/>
            <person name="Kyrpides N."/>
            <person name="Mavromatis K."/>
            <person name="Ivanova N."/>
            <person name="Brettin T."/>
            <person name="Detter J.C."/>
            <person name="Han C."/>
            <person name="Larimer F."/>
            <person name="Land M."/>
            <person name="Hauser L."/>
            <person name="Markowitz V."/>
            <person name="Cheng J.-F."/>
            <person name="Hugenholtz P."/>
            <person name="Woyke T."/>
            <person name="Wu D."/>
            <person name="Tindall B."/>
            <person name="Pomrenke H."/>
            <person name="Brambilla E."/>
            <person name="Klenk H.-P."/>
            <person name="Eisen J.A."/>
        </authorList>
    </citation>
    <scope>NUCLEOTIDE SEQUENCE [LARGE SCALE GENOMIC DNA]</scope>
    <source>
        <strain evidence="6">ATCC BAA-1392 / DSM 18658 / VKM B-2454 / MOB10</strain>
    </source>
</reference>
<dbReference type="EMBL" id="CP003364">
    <property type="protein sequence ID" value="AGA24856.1"/>
    <property type="molecule type" value="Genomic_DNA"/>
</dbReference>
<comment type="cofactor">
    <cofactor evidence="1 4">
        <name>pyridoxal 5'-phosphate</name>
        <dbReference type="ChEBI" id="CHEBI:597326"/>
    </cofactor>
</comment>
<evidence type="ECO:0000256" key="1">
    <source>
        <dbReference type="ARBA" id="ARBA00001933"/>
    </source>
</evidence>
<evidence type="ECO:0000256" key="2">
    <source>
        <dbReference type="ARBA" id="ARBA00022898"/>
    </source>
</evidence>
<dbReference type="AlphaFoldDB" id="L0D888"/>
<feature type="modified residue" description="N6-(pyridoxal phosphate)lysine" evidence="4">
    <location>
        <position position="215"/>
    </location>
</feature>
<evidence type="ECO:0000256" key="3">
    <source>
        <dbReference type="ARBA" id="ARBA00044507"/>
    </source>
</evidence>
<dbReference type="GO" id="GO:0004125">
    <property type="term" value="F:L-seryl-tRNA(Sec) selenium transferase activity"/>
    <property type="evidence" value="ECO:0007669"/>
    <property type="project" value="TreeGrafter"/>
</dbReference>
<dbReference type="PANTHER" id="PTHR32328">
    <property type="entry name" value="L-SERYL-TRNA(SEC) SELENIUM TRANSFERASE"/>
    <property type="match status" value="1"/>
</dbReference>
<evidence type="ECO:0000256" key="4">
    <source>
        <dbReference type="PIRSR" id="PIRSR618319-50"/>
    </source>
</evidence>
<dbReference type="Proteomes" id="UP000010798">
    <property type="component" value="Chromosome"/>
</dbReference>
<keyword evidence="2 4" id="KW-0663">Pyridoxal phosphate</keyword>
<sequence>MDVFERLGIEPIINASGAVTRLGGAPMSPSVLEAFCAAAGESVPLEQLQGVASRVIAEATGAEAGLVTAGAAAGLTLGAAAILTGYDLGRMERLPHCDGFPHEFIIAREQRNGYDHAVRAAGVRLVEVGFHEPIAGAGVRRVEAWEYASAIGPSTAGIVYVYGPHARPSLAEVVAVAHDHGLSVLVDAAGELPPCANLREIVAAGADLVAFSGGKAIRGPQATGILCGRRELVGAAALQMLDMDDHFDLWEPPDSLFDRSRLAGLPRHGIGRGMKVSKEQIVALLTALRLFTEGAYDRELAAFRGHLERVAAALEGIARTALVDPADGESLPVLEISLDEAGLGRPALDVCRRLRHGSPPVYVGHGLLDKGKLVINPLHLNEARTATLIRRLGDELRP</sequence>
<gene>
    <name evidence="5" type="ordered locus">Sinac_0417</name>
</gene>
<name>L0D888_SINAD</name>
<evidence type="ECO:0000313" key="6">
    <source>
        <dbReference type="Proteomes" id="UP000010798"/>
    </source>
</evidence>
<proteinExistence type="inferred from homology"/>
<organism evidence="5 6">
    <name type="scientific">Singulisphaera acidiphila (strain ATCC BAA-1392 / DSM 18658 / VKM B-2454 / MOB10)</name>
    <dbReference type="NCBI Taxonomy" id="886293"/>
    <lineage>
        <taxon>Bacteria</taxon>
        <taxon>Pseudomonadati</taxon>
        <taxon>Planctomycetota</taxon>
        <taxon>Planctomycetia</taxon>
        <taxon>Isosphaerales</taxon>
        <taxon>Isosphaeraceae</taxon>
        <taxon>Singulisphaera</taxon>
    </lineage>
</organism>
<dbReference type="STRING" id="886293.Sinac_0417"/>
<comment type="similarity">
    <text evidence="3">Belongs to the SelA family.</text>
</comment>
<dbReference type="Gene3D" id="3.40.640.10">
    <property type="entry name" value="Type I PLP-dependent aspartate aminotransferase-like (Major domain)"/>
    <property type="match status" value="1"/>
</dbReference>